<dbReference type="PROSITE" id="PS51704">
    <property type="entry name" value="GP_PDE"/>
    <property type="match status" value="1"/>
</dbReference>
<dbReference type="EMBL" id="JAZHXJ010000049">
    <property type="protein sequence ID" value="KAL1878790.1"/>
    <property type="molecule type" value="Genomic_DNA"/>
</dbReference>
<evidence type="ECO:0000256" key="1">
    <source>
        <dbReference type="SAM" id="MobiDB-lite"/>
    </source>
</evidence>
<gene>
    <name evidence="4" type="ORF">VTK73DRAFT_7547</name>
</gene>
<feature type="region of interest" description="Disordered" evidence="1">
    <location>
        <begin position="289"/>
        <end position="319"/>
    </location>
</feature>
<feature type="transmembrane region" description="Helical" evidence="2">
    <location>
        <begin position="353"/>
        <end position="373"/>
    </location>
</feature>
<dbReference type="Gene3D" id="3.20.20.190">
    <property type="entry name" value="Phosphatidylinositol (PI) phosphodiesterase"/>
    <property type="match status" value="1"/>
</dbReference>
<protein>
    <recommendedName>
        <fullName evidence="3">GP-PDE domain-containing protein</fullName>
    </recommendedName>
</protein>
<dbReference type="PANTHER" id="PTHR43805">
    <property type="entry name" value="GLYCEROPHOSPHORYL DIESTER PHOSPHODIESTERASE"/>
    <property type="match status" value="1"/>
</dbReference>
<dbReference type="PANTHER" id="PTHR43805:SF1">
    <property type="entry name" value="GP-PDE DOMAIN-CONTAINING PROTEIN"/>
    <property type="match status" value="1"/>
</dbReference>
<reference evidence="4 5" key="1">
    <citation type="journal article" date="2024" name="Commun. Biol.">
        <title>Comparative genomic analysis of thermophilic fungi reveals convergent evolutionary adaptations and gene losses.</title>
        <authorList>
            <person name="Steindorff A.S."/>
            <person name="Aguilar-Pontes M.V."/>
            <person name="Robinson A.J."/>
            <person name="Andreopoulos B."/>
            <person name="LaButti K."/>
            <person name="Kuo A."/>
            <person name="Mondo S."/>
            <person name="Riley R."/>
            <person name="Otillar R."/>
            <person name="Haridas S."/>
            <person name="Lipzen A."/>
            <person name="Grimwood J."/>
            <person name="Schmutz J."/>
            <person name="Clum A."/>
            <person name="Reid I.D."/>
            <person name="Moisan M.C."/>
            <person name="Butler G."/>
            <person name="Nguyen T.T.M."/>
            <person name="Dewar K."/>
            <person name="Conant G."/>
            <person name="Drula E."/>
            <person name="Henrissat B."/>
            <person name="Hansel C."/>
            <person name="Singer S."/>
            <person name="Hutchinson M.I."/>
            <person name="de Vries R.P."/>
            <person name="Natvig D.O."/>
            <person name="Powell A.J."/>
            <person name="Tsang A."/>
            <person name="Grigoriev I.V."/>
        </authorList>
    </citation>
    <scope>NUCLEOTIDE SEQUENCE [LARGE SCALE GENOMIC DNA]</scope>
    <source>
        <strain evidence="4 5">ATCC 24622</strain>
    </source>
</reference>
<evidence type="ECO:0000313" key="4">
    <source>
        <dbReference type="EMBL" id="KAL1878790.1"/>
    </source>
</evidence>
<dbReference type="InterPro" id="IPR017946">
    <property type="entry name" value="PLC-like_Pdiesterase_TIM-brl"/>
</dbReference>
<dbReference type="Pfam" id="PF03009">
    <property type="entry name" value="GDPD"/>
    <property type="match status" value="1"/>
</dbReference>
<keyword evidence="2" id="KW-0812">Transmembrane</keyword>
<accession>A0ABR3XSW6</accession>
<keyword evidence="2" id="KW-1133">Transmembrane helix</keyword>
<dbReference type="Proteomes" id="UP001586593">
    <property type="component" value="Unassembled WGS sequence"/>
</dbReference>
<dbReference type="SUPFAM" id="SSF51695">
    <property type="entry name" value="PLC-like phosphodiesterases"/>
    <property type="match status" value="1"/>
</dbReference>
<keyword evidence="5" id="KW-1185">Reference proteome</keyword>
<dbReference type="CDD" id="cd08570">
    <property type="entry name" value="GDPD_YPL206cp_fungi"/>
    <property type="match status" value="1"/>
</dbReference>
<evidence type="ECO:0000259" key="3">
    <source>
        <dbReference type="PROSITE" id="PS51704"/>
    </source>
</evidence>
<proteinExistence type="predicted"/>
<keyword evidence="2" id="KW-0472">Membrane</keyword>
<sequence>MATVRSPLLEGRDADVPPAPFTSALQVSTCPSGGGDTVIELPQTIAHRGYRAAYPENTLAAFRAAIAVGSHALETDLHLSRDGVVVLSHDATLQRCFGRKERIADCDWDFLRTLRTLRAPHEPMPRLVDLLQDLARPELQHVWLLLDIKRDDDPDELIDSLAAAFASVPSAKPWNQRILLGCWNTTYVDVCRELLPGFPIAYIGWSLLYARKLLRVPNVHFNINYNVLVGPCGSRFVAAARAARRHVFVWTVNDEAWMEWSIRKTFDGVITDDPKLFLDVCERWGSGGGEVIGGRDKEASGSDESEGEEKGAERPPVLGVASVPRLPSDWVLPAPQPLLRVPPRGPIRRLARVALWNLLASVLTPLLFYYSGAMARKRRAKARPHRTP</sequence>
<organism evidence="4 5">
    <name type="scientific">Phialemonium thermophilum</name>
    <dbReference type="NCBI Taxonomy" id="223376"/>
    <lineage>
        <taxon>Eukaryota</taxon>
        <taxon>Fungi</taxon>
        <taxon>Dikarya</taxon>
        <taxon>Ascomycota</taxon>
        <taxon>Pezizomycotina</taxon>
        <taxon>Sordariomycetes</taxon>
        <taxon>Sordariomycetidae</taxon>
        <taxon>Cephalothecales</taxon>
        <taxon>Cephalothecaceae</taxon>
        <taxon>Phialemonium</taxon>
    </lineage>
</organism>
<evidence type="ECO:0000313" key="5">
    <source>
        <dbReference type="Proteomes" id="UP001586593"/>
    </source>
</evidence>
<evidence type="ECO:0000256" key="2">
    <source>
        <dbReference type="SAM" id="Phobius"/>
    </source>
</evidence>
<comment type="caution">
    <text evidence="4">The sequence shown here is derived from an EMBL/GenBank/DDBJ whole genome shotgun (WGS) entry which is preliminary data.</text>
</comment>
<name>A0ABR3XSW6_9PEZI</name>
<dbReference type="InterPro" id="IPR030395">
    <property type="entry name" value="GP_PDE_dom"/>
</dbReference>
<feature type="domain" description="GP-PDE" evidence="3">
    <location>
        <begin position="42"/>
        <end position="281"/>
    </location>
</feature>